<keyword evidence="1" id="KW-0175">Coiled coil</keyword>
<reference evidence="2" key="1">
    <citation type="submission" date="2021-01" db="EMBL/GenBank/DDBJ databases">
        <authorList>
            <person name="Corre E."/>
            <person name="Pelletier E."/>
            <person name="Niang G."/>
            <person name="Scheremetjew M."/>
            <person name="Finn R."/>
            <person name="Kale V."/>
            <person name="Holt S."/>
            <person name="Cochrane G."/>
            <person name="Meng A."/>
            <person name="Brown T."/>
            <person name="Cohen L."/>
        </authorList>
    </citation>
    <scope>NUCLEOTIDE SEQUENCE</scope>
    <source>
        <strain evidence="2">CCMP622</strain>
    </source>
</reference>
<feature type="coiled-coil region" evidence="1">
    <location>
        <begin position="16"/>
        <end position="131"/>
    </location>
</feature>
<evidence type="ECO:0000256" key="1">
    <source>
        <dbReference type="SAM" id="Coils"/>
    </source>
</evidence>
<sequence length="196" mass="22631">MAAQIKNLEDQAGKMLTRKEEQLVAAKRRATELEDALSMLKKACERQALRHVEVKAQLEEAKQQNIEQAQCLEEQADLLEKEKVAIKVLEGKLVELRTGERAGIRLAEERADREAEAVKQLTVQIERMTNQHAEDVKLCKRKHVKELDMIHKKIRKVIKSKDSQIRTWKSMAEKLQLKVVKLEQYLLAQKDNLTST</sequence>
<protein>
    <submittedName>
        <fullName evidence="2">Uncharacterized protein</fullName>
    </submittedName>
</protein>
<accession>A0A7S2U298</accession>
<dbReference type="EMBL" id="HBHP01034455">
    <property type="protein sequence ID" value="CAD9777200.1"/>
    <property type="molecule type" value="Transcribed_RNA"/>
</dbReference>
<evidence type="ECO:0000313" key="2">
    <source>
        <dbReference type="EMBL" id="CAD9777200.1"/>
    </source>
</evidence>
<gene>
    <name evidence="2" type="ORF">LSP00402_LOCUS21216</name>
</gene>
<name>A0A7S2U298_9EUKA</name>
<dbReference type="AlphaFoldDB" id="A0A7S2U298"/>
<organism evidence="2">
    <name type="scientific">Lotharella oceanica</name>
    <dbReference type="NCBI Taxonomy" id="641309"/>
    <lineage>
        <taxon>Eukaryota</taxon>
        <taxon>Sar</taxon>
        <taxon>Rhizaria</taxon>
        <taxon>Cercozoa</taxon>
        <taxon>Chlorarachniophyceae</taxon>
        <taxon>Lotharella</taxon>
    </lineage>
</organism>
<proteinExistence type="predicted"/>